<dbReference type="AlphaFoldDB" id="A0A2T0Q746"/>
<feature type="compositionally biased region" description="Basic and acidic residues" evidence="1">
    <location>
        <begin position="297"/>
        <end position="314"/>
    </location>
</feature>
<accession>A0A2T0Q746</accession>
<feature type="region of interest" description="Disordered" evidence="1">
    <location>
        <begin position="222"/>
        <end position="255"/>
    </location>
</feature>
<reference evidence="3 4" key="1">
    <citation type="submission" date="2018-03" db="EMBL/GenBank/DDBJ databases">
        <title>Genomic Encyclopedia of Archaeal and Bacterial Type Strains, Phase II (KMG-II): from individual species to whole genera.</title>
        <authorList>
            <person name="Goeker M."/>
        </authorList>
    </citation>
    <scope>NUCLEOTIDE SEQUENCE [LARGE SCALE GENOMIC DNA]</scope>
    <source>
        <strain evidence="3 4">DSM 45601</strain>
    </source>
</reference>
<dbReference type="EMBL" id="PVZC01000003">
    <property type="protein sequence ID" value="PRX99656.1"/>
    <property type="molecule type" value="Genomic_DNA"/>
</dbReference>
<organism evidence="3 4">
    <name type="scientific">Allonocardiopsis opalescens</name>
    <dbReference type="NCBI Taxonomy" id="1144618"/>
    <lineage>
        <taxon>Bacteria</taxon>
        <taxon>Bacillati</taxon>
        <taxon>Actinomycetota</taxon>
        <taxon>Actinomycetes</taxon>
        <taxon>Streptosporangiales</taxon>
        <taxon>Allonocardiopsis</taxon>
    </lineage>
</organism>
<evidence type="ECO:0000313" key="3">
    <source>
        <dbReference type="EMBL" id="PRX99656.1"/>
    </source>
</evidence>
<name>A0A2T0Q746_9ACTN</name>
<keyword evidence="2" id="KW-0472">Membrane</keyword>
<comment type="caution">
    <text evidence="3">The sequence shown here is derived from an EMBL/GenBank/DDBJ whole genome shotgun (WGS) entry which is preliminary data.</text>
</comment>
<feature type="region of interest" description="Disordered" evidence="1">
    <location>
        <begin position="294"/>
        <end position="329"/>
    </location>
</feature>
<evidence type="ECO:0008006" key="5">
    <source>
        <dbReference type="Google" id="ProtNLM"/>
    </source>
</evidence>
<evidence type="ECO:0000256" key="2">
    <source>
        <dbReference type="SAM" id="Phobius"/>
    </source>
</evidence>
<feature type="transmembrane region" description="Helical" evidence="2">
    <location>
        <begin position="69"/>
        <end position="92"/>
    </location>
</feature>
<keyword evidence="4" id="KW-1185">Reference proteome</keyword>
<evidence type="ECO:0000256" key="1">
    <source>
        <dbReference type="SAM" id="MobiDB-lite"/>
    </source>
</evidence>
<proteinExistence type="predicted"/>
<gene>
    <name evidence="3" type="ORF">CLV72_103261</name>
</gene>
<sequence>MTSRADRLIARSREAARIRGYQTDPDVVALRLETSRVWVERLGWTGLVLGLAFTAANVQHFAAQGAEPWSLVWVTAWLLDPMVSLVLLAILLGESMTSRHQLPTDGWVRATKWAALGATYAMNTWHAWATVNLASILLHSVPPALVFFAAEALPQLRYRMTEAIGRAYASAVTATTGAASGEPFTATPRAEREQSAERFTGFPASAWVDAGDRPTLPVVARQVTERRSNGDQAQRRPAAKRADAGRRVPPAARKAEVKARTVAELARRLDELIAAGDLTEDASNNKTRLALECSPQRAKEAAEYRRTHLHRTDPARLAMVEPDAEQEAA</sequence>
<keyword evidence="2" id="KW-1133">Transmembrane helix</keyword>
<dbReference type="Proteomes" id="UP000237846">
    <property type="component" value="Unassembled WGS sequence"/>
</dbReference>
<evidence type="ECO:0000313" key="4">
    <source>
        <dbReference type="Proteomes" id="UP000237846"/>
    </source>
</evidence>
<protein>
    <recommendedName>
        <fullName evidence="5">DUF2637 domain-containing protein</fullName>
    </recommendedName>
</protein>
<keyword evidence="2" id="KW-0812">Transmembrane</keyword>
<feature type="transmembrane region" description="Helical" evidence="2">
    <location>
        <begin position="42"/>
        <end position="63"/>
    </location>
</feature>